<dbReference type="PANTHER" id="PTHR47506:SF6">
    <property type="entry name" value="HTH-TYPE TRANSCRIPTIONAL REPRESSOR NEMR"/>
    <property type="match status" value="1"/>
</dbReference>
<dbReference type="SUPFAM" id="SSF48498">
    <property type="entry name" value="Tetracyclin repressor-like, C-terminal domain"/>
    <property type="match status" value="1"/>
</dbReference>
<feature type="region of interest" description="Disordered" evidence="5">
    <location>
        <begin position="1"/>
        <end position="23"/>
    </location>
</feature>
<dbReference type="SUPFAM" id="SSF46689">
    <property type="entry name" value="Homeodomain-like"/>
    <property type="match status" value="1"/>
</dbReference>
<evidence type="ECO:0000256" key="5">
    <source>
        <dbReference type="SAM" id="MobiDB-lite"/>
    </source>
</evidence>
<evidence type="ECO:0000256" key="3">
    <source>
        <dbReference type="ARBA" id="ARBA00023163"/>
    </source>
</evidence>
<dbReference type="EMBL" id="FXWV01000011">
    <property type="protein sequence ID" value="SMR75626.1"/>
    <property type="molecule type" value="Genomic_DNA"/>
</dbReference>
<evidence type="ECO:0000256" key="1">
    <source>
        <dbReference type="ARBA" id="ARBA00023015"/>
    </source>
</evidence>
<dbReference type="PRINTS" id="PR00455">
    <property type="entry name" value="HTHTETR"/>
</dbReference>
<dbReference type="InterPro" id="IPR011075">
    <property type="entry name" value="TetR_C"/>
</dbReference>
<keyword evidence="2 4" id="KW-0238">DNA-binding</keyword>
<gene>
    <name evidence="7" type="ORF">SAMN04487964_11118</name>
</gene>
<dbReference type="Pfam" id="PF00440">
    <property type="entry name" value="TetR_N"/>
    <property type="match status" value="1"/>
</dbReference>
<accession>A0ABY1S220</accession>
<evidence type="ECO:0000256" key="4">
    <source>
        <dbReference type="PROSITE-ProRule" id="PRU00335"/>
    </source>
</evidence>
<proteinExistence type="predicted"/>
<dbReference type="Gene3D" id="1.10.357.10">
    <property type="entry name" value="Tetracycline Repressor, domain 2"/>
    <property type="match status" value="1"/>
</dbReference>
<dbReference type="PROSITE" id="PS50977">
    <property type="entry name" value="HTH_TETR_2"/>
    <property type="match status" value="1"/>
</dbReference>
<evidence type="ECO:0000313" key="7">
    <source>
        <dbReference type="EMBL" id="SMR75626.1"/>
    </source>
</evidence>
<reference evidence="7 8" key="1">
    <citation type="submission" date="2017-05" db="EMBL/GenBank/DDBJ databases">
        <authorList>
            <person name="Varghese N."/>
            <person name="Submissions S."/>
        </authorList>
    </citation>
    <scope>NUCLEOTIDE SEQUENCE [LARGE SCALE GENOMIC DNA]</scope>
    <source>
        <strain evidence="7 8">CGMCC 1.7287</strain>
    </source>
</reference>
<feature type="domain" description="HTH tetR-type" evidence="6">
    <location>
        <begin position="25"/>
        <end position="85"/>
    </location>
</feature>
<dbReference type="Pfam" id="PF16925">
    <property type="entry name" value="TetR_C_13"/>
    <property type="match status" value="1"/>
</dbReference>
<keyword evidence="1" id="KW-0805">Transcription regulation</keyword>
<comment type="caution">
    <text evidence="7">The sequence shown here is derived from an EMBL/GenBank/DDBJ whole genome shotgun (WGS) entry which is preliminary data.</text>
</comment>
<dbReference type="RefSeq" id="WP_239041059.1">
    <property type="nucleotide sequence ID" value="NZ_BAAAEY010000011.1"/>
</dbReference>
<dbReference type="InterPro" id="IPR036271">
    <property type="entry name" value="Tet_transcr_reg_TetR-rel_C_sf"/>
</dbReference>
<evidence type="ECO:0000313" key="8">
    <source>
        <dbReference type="Proteomes" id="UP001159257"/>
    </source>
</evidence>
<protein>
    <submittedName>
        <fullName evidence="7">Transcriptional regulator, TetR family</fullName>
    </submittedName>
</protein>
<keyword evidence="3" id="KW-0804">Transcription</keyword>
<dbReference type="Proteomes" id="UP001159257">
    <property type="component" value="Unassembled WGS sequence"/>
</dbReference>
<name>A0ABY1S220_9GAMM</name>
<sequence length="214" mass="24403">MPSDHPDKPMRRRGRPPKDSARPYAETRQALIQAGLAILTEKGYSAVGIDQILRSVNVPKGSFYHYFKSKEAFGQALIDAYAEYFARKLDRFLLNTDIAPLQRLRNFIDDAGQGMARYAFRRGCLVGNLGQEMSLLPESFREQLSGVFEDWQQRTARCLRDAQAQNEIPADLDCEHLAAWFWIGWEGAVLRAKLEASTRPLDIFAEGFFLRLQT</sequence>
<evidence type="ECO:0000256" key="2">
    <source>
        <dbReference type="ARBA" id="ARBA00023125"/>
    </source>
</evidence>
<evidence type="ECO:0000259" key="6">
    <source>
        <dbReference type="PROSITE" id="PS50977"/>
    </source>
</evidence>
<keyword evidence="8" id="KW-1185">Reference proteome</keyword>
<dbReference type="PANTHER" id="PTHR47506">
    <property type="entry name" value="TRANSCRIPTIONAL REGULATORY PROTEIN"/>
    <property type="match status" value="1"/>
</dbReference>
<dbReference type="InterPro" id="IPR009057">
    <property type="entry name" value="Homeodomain-like_sf"/>
</dbReference>
<feature type="DNA-binding region" description="H-T-H motif" evidence="4">
    <location>
        <begin position="48"/>
        <end position="67"/>
    </location>
</feature>
<organism evidence="7 8">
    <name type="scientific">Marinobacterium sediminicola</name>
    <dbReference type="NCBI Taxonomy" id="518898"/>
    <lineage>
        <taxon>Bacteria</taxon>
        <taxon>Pseudomonadati</taxon>
        <taxon>Pseudomonadota</taxon>
        <taxon>Gammaproteobacteria</taxon>
        <taxon>Oceanospirillales</taxon>
        <taxon>Oceanospirillaceae</taxon>
        <taxon>Marinobacterium</taxon>
    </lineage>
</organism>
<dbReference type="InterPro" id="IPR001647">
    <property type="entry name" value="HTH_TetR"/>
</dbReference>